<accession>A0AAN8RY68</accession>
<evidence type="ECO:0000313" key="5">
    <source>
        <dbReference type="Proteomes" id="UP001372834"/>
    </source>
</evidence>
<evidence type="ECO:0000313" key="3">
    <source>
        <dbReference type="EMBL" id="KAK6641411.1"/>
    </source>
</evidence>
<dbReference type="EMBL" id="JAWJWF010000001">
    <property type="protein sequence ID" value="KAK6641411.1"/>
    <property type="molecule type" value="Genomic_DNA"/>
</dbReference>
<keyword evidence="1" id="KW-0732">Signal</keyword>
<proteinExistence type="predicted"/>
<dbReference type="Proteomes" id="UP001372834">
    <property type="component" value="Unassembled WGS sequence"/>
</dbReference>
<organism evidence="2 5">
    <name type="scientific">Polyplax serrata</name>
    <name type="common">Common mouse louse</name>
    <dbReference type="NCBI Taxonomy" id="468196"/>
    <lineage>
        <taxon>Eukaryota</taxon>
        <taxon>Metazoa</taxon>
        <taxon>Ecdysozoa</taxon>
        <taxon>Arthropoda</taxon>
        <taxon>Hexapoda</taxon>
        <taxon>Insecta</taxon>
        <taxon>Pterygota</taxon>
        <taxon>Neoptera</taxon>
        <taxon>Paraneoptera</taxon>
        <taxon>Psocodea</taxon>
        <taxon>Troctomorpha</taxon>
        <taxon>Phthiraptera</taxon>
        <taxon>Anoplura</taxon>
        <taxon>Polyplacidae</taxon>
        <taxon>Polyplax</taxon>
    </lineage>
</organism>
<evidence type="ECO:0000313" key="4">
    <source>
        <dbReference type="Proteomes" id="UP001359485"/>
    </source>
</evidence>
<dbReference type="EMBL" id="JAWJWE010000008">
    <property type="protein sequence ID" value="KAK6631843.1"/>
    <property type="molecule type" value="Genomic_DNA"/>
</dbReference>
<reference evidence="2 5" key="1">
    <citation type="submission" date="2023-10" db="EMBL/GenBank/DDBJ databases">
        <title>Genomes of two closely related lineages of the louse Polyplax serrata with different host specificities.</title>
        <authorList>
            <person name="Martinu J."/>
            <person name="Tarabai H."/>
            <person name="Stefka J."/>
            <person name="Hypsa V."/>
        </authorList>
    </citation>
    <scope>NUCLEOTIDE SEQUENCE [LARGE SCALE GENOMIC DNA]</scope>
    <source>
        <strain evidence="3">98ZLc_SE</strain>
        <strain evidence="2">HR10_N</strain>
    </source>
</reference>
<gene>
    <name evidence="2" type="ORF">RUM43_013909</name>
    <name evidence="3" type="ORF">RUM44_013122</name>
</gene>
<comment type="caution">
    <text evidence="2">The sequence shown here is derived from an EMBL/GenBank/DDBJ whole genome shotgun (WGS) entry which is preliminary data.</text>
</comment>
<name>A0AAN8RY68_POLSC</name>
<sequence>MNCLLGLLVFLVGAASAVFLEPFAAQTLSFAIQPPPLTSEIFQPTFHHEPLPSKRVLAHRAVVINAENEARLPPHLLNPFYKNPRIAAALAKESWFGPGEEQVIDREAEKIPRVEVIKLLKQAGLARRR</sequence>
<keyword evidence="4" id="KW-1185">Reference proteome</keyword>
<dbReference type="AlphaFoldDB" id="A0AAN8RY68"/>
<evidence type="ECO:0000256" key="1">
    <source>
        <dbReference type="SAM" id="SignalP"/>
    </source>
</evidence>
<dbReference type="Proteomes" id="UP001359485">
    <property type="component" value="Unassembled WGS sequence"/>
</dbReference>
<evidence type="ECO:0000313" key="2">
    <source>
        <dbReference type="EMBL" id="KAK6631843.1"/>
    </source>
</evidence>
<feature type="chain" id="PRO_5043026569" evidence="1">
    <location>
        <begin position="18"/>
        <end position="129"/>
    </location>
</feature>
<feature type="signal peptide" evidence="1">
    <location>
        <begin position="1"/>
        <end position="17"/>
    </location>
</feature>
<protein>
    <submittedName>
        <fullName evidence="2">Uncharacterized protein</fullName>
    </submittedName>
</protein>